<comment type="catalytic activity">
    <reaction evidence="5">
        <text>hydrogencarbonate + H(+) = CO2 + H2O</text>
        <dbReference type="Rhea" id="RHEA:10748"/>
        <dbReference type="ChEBI" id="CHEBI:15377"/>
        <dbReference type="ChEBI" id="CHEBI:15378"/>
        <dbReference type="ChEBI" id="CHEBI:16526"/>
        <dbReference type="ChEBI" id="CHEBI:17544"/>
        <dbReference type="EC" id="4.2.1.1"/>
    </reaction>
</comment>
<dbReference type="SMART" id="SM00947">
    <property type="entry name" value="Pro_CA"/>
    <property type="match status" value="1"/>
</dbReference>
<accession>A0A1M6AV07</accession>
<feature type="binding site" evidence="6">
    <location>
        <position position="99"/>
    </location>
    <ligand>
        <name>Zn(2+)</name>
        <dbReference type="ChEBI" id="CHEBI:29105"/>
    </ligand>
</feature>
<evidence type="ECO:0000256" key="6">
    <source>
        <dbReference type="PIRSR" id="PIRSR601765-1"/>
    </source>
</evidence>
<dbReference type="PANTHER" id="PTHR43175:SF3">
    <property type="entry name" value="CARBON DISULFIDE HYDROLASE"/>
    <property type="match status" value="1"/>
</dbReference>
<proteinExistence type="inferred from homology"/>
<evidence type="ECO:0000256" key="1">
    <source>
        <dbReference type="ARBA" id="ARBA00006217"/>
    </source>
</evidence>
<dbReference type="EC" id="4.2.1.1" evidence="2"/>
<evidence type="ECO:0000256" key="3">
    <source>
        <dbReference type="ARBA" id="ARBA00022723"/>
    </source>
</evidence>
<dbReference type="AlphaFoldDB" id="A0A1M6AV07"/>
<name>A0A1M6AV07_9FIRM</name>
<evidence type="ECO:0000313" key="8">
    <source>
        <dbReference type="Proteomes" id="UP000184442"/>
    </source>
</evidence>
<feature type="binding site" evidence="6">
    <location>
        <position position="40"/>
    </location>
    <ligand>
        <name>Zn(2+)</name>
        <dbReference type="ChEBI" id="CHEBI:29105"/>
    </ligand>
</feature>
<organism evidence="7 8">
    <name type="scientific">Lutispora thermophila DSM 19022</name>
    <dbReference type="NCBI Taxonomy" id="1122184"/>
    <lineage>
        <taxon>Bacteria</taxon>
        <taxon>Bacillati</taxon>
        <taxon>Bacillota</taxon>
        <taxon>Clostridia</taxon>
        <taxon>Lutisporales</taxon>
        <taxon>Lutisporaceae</taxon>
        <taxon>Lutispora</taxon>
    </lineage>
</organism>
<dbReference type="Proteomes" id="UP000184442">
    <property type="component" value="Unassembled WGS sequence"/>
</dbReference>
<comment type="cofactor">
    <cofactor evidence="6">
        <name>Zn(2+)</name>
        <dbReference type="ChEBI" id="CHEBI:29105"/>
    </cofactor>
    <text evidence="6">Binds 1 zinc ion per subunit.</text>
</comment>
<dbReference type="OrthoDB" id="9792260at2"/>
<keyword evidence="3 6" id="KW-0479">Metal-binding</keyword>
<dbReference type="EMBL" id="FQZS01000003">
    <property type="protein sequence ID" value="SHI40306.1"/>
    <property type="molecule type" value="Genomic_DNA"/>
</dbReference>
<keyword evidence="8" id="KW-1185">Reference proteome</keyword>
<dbReference type="STRING" id="1122184.SAMN02745176_00129"/>
<dbReference type="GO" id="GO:0008270">
    <property type="term" value="F:zinc ion binding"/>
    <property type="evidence" value="ECO:0007669"/>
    <property type="project" value="InterPro"/>
</dbReference>
<evidence type="ECO:0000256" key="2">
    <source>
        <dbReference type="ARBA" id="ARBA00012925"/>
    </source>
</evidence>
<gene>
    <name evidence="7" type="ORF">SAMN02745176_00129</name>
</gene>
<dbReference type="SUPFAM" id="SSF53056">
    <property type="entry name" value="beta-carbonic anhydrase, cab"/>
    <property type="match status" value="1"/>
</dbReference>
<dbReference type="CDD" id="cd03379">
    <property type="entry name" value="beta_CA_cladeD"/>
    <property type="match status" value="1"/>
</dbReference>
<dbReference type="InterPro" id="IPR001765">
    <property type="entry name" value="Carbonic_anhydrase"/>
</dbReference>
<comment type="similarity">
    <text evidence="1">Belongs to the beta-class carbonic anhydrase family.</text>
</comment>
<dbReference type="Gene3D" id="3.40.1050.10">
    <property type="entry name" value="Carbonic anhydrase"/>
    <property type="match status" value="1"/>
</dbReference>
<dbReference type="GO" id="GO:0004089">
    <property type="term" value="F:carbonate dehydratase activity"/>
    <property type="evidence" value="ECO:0007669"/>
    <property type="project" value="UniProtKB-EC"/>
</dbReference>
<reference evidence="7 8" key="1">
    <citation type="submission" date="2016-11" db="EMBL/GenBank/DDBJ databases">
        <authorList>
            <person name="Jaros S."/>
            <person name="Januszkiewicz K."/>
            <person name="Wedrychowicz H."/>
        </authorList>
    </citation>
    <scope>NUCLEOTIDE SEQUENCE [LARGE SCALE GENOMIC DNA]</scope>
    <source>
        <strain evidence="7 8">DSM 19022</strain>
    </source>
</reference>
<evidence type="ECO:0000256" key="4">
    <source>
        <dbReference type="ARBA" id="ARBA00022833"/>
    </source>
</evidence>
<protein>
    <recommendedName>
        <fullName evidence="2">carbonic anhydrase</fullName>
        <ecNumber evidence="2">4.2.1.1</ecNumber>
    </recommendedName>
</protein>
<evidence type="ECO:0000256" key="5">
    <source>
        <dbReference type="ARBA" id="ARBA00048348"/>
    </source>
</evidence>
<dbReference type="RefSeq" id="WP_073023447.1">
    <property type="nucleotide sequence ID" value="NZ_FQZS01000003.1"/>
</dbReference>
<dbReference type="InterPro" id="IPR036874">
    <property type="entry name" value="Carbonic_anhydrase_sf"/>
</dbReference>
<feature type="binding site" evidence="6">
    <location>
        <position position="96"/>
    </location>
    <ligand>
        <name>Zn(2+)</name>
        <dbReference type="ChEBI" id="CHEBI:29105"/>
    </ligand>
</feature>
<sequence length="177" mass="19865">MLNNILEHNKRFVEQRKAERLDEPISGHAQKGVMVFTCMDTRLVELLEPAMGFERGDIKILKNAGNIIRDGCDEIIRCIAVGTVLMGLSQVYVVGHKDCGMAKLTPQAVKDKMIARGIREEDIESINIKEWIGILKDEKQNVIEAVKKIKESPFVPKDIEIHGLVMDPNSGELEVIC</sequence>
<evidence type="ECO:0000313" key="7">
    <source>
        <dbReference type="EMBL" id="SHI40306.1"/>
    </source>
</evidence>
<dbReference type="PANTHER" id="PTHR43175">
    <property type="entry name" value="CARBONIC ANHYDRASE"/>
    <property type="match status" value="1"/>
</dbReference>
<feature type="binding site" evidence="6">
    <location>
        <position position="38"/>
    </location>
    <ligand>
        <name>Zn(2+)</name>
        <dbReference type="ChEBI" id="CHEBI:29105"/>
    </ligand>
</feature>
<dbReference type="Pfam" id="PF00484">
    <property type="entry name" value="Pro_CA"/>
    <property type="match status" value="1"/>
</dbReference>
<keyword evidence="4 6" id="KW-0862">Zinc</keyword>